<dbReference type="Pfam" id="PF03492">
    <property type="entry name" value="Methyltransf_7"/>
    <property type="match status" value="1"/>
</dbReference>
<proteinExistence type="predicted"/>
<dbReference type="Proteomes" id="UP000316726">
    <property type="component" value="Chromosome 7"/>
</dbReference>
<gene>
    <name evidence="1" type="ORF">A3770_07p46130</name>
</gene>
<accession>A0A5B8MR38</accession>
<dbReference type="GO" id="GO:0032259">
    <property type="term" value="P:methylation"/>
    <property type="evidence" value="ECO:0007669"/>
    <property type="project" value="UniProtKB-KW"/>
</dbReference>
<dbReference type="EMBL" id="CP031040">
    <property type="protein sequence ID" value="QDZ22095.1"/>
    <property type="molecule type" value="Genomic_DNA"/>
</dbReference>
<dbReference type="GO" id="GO:0008168">
    <property type="term" value="F:methyltransferase activity"/>
    <property type="evidence" value="ECO:0007669"/>
    <property type="project" value="UniProtKB-KW"/>
</dbReference>
<dbReference type="InterPro" id="IPR029063">
    <property type="entry name" value="SAM-dependent_MTases_sf"/>
</dbReference>
<name>A0A5B8MR38_9CHLO</name>
<dbReference type="InterPro" id="IPR005299">
    <property type="entry name" value="MeTrfase_7"/>
</dbReference>
<dbReference type="OrthoDB" id="566490at2759"/>
<protein>
    <submittedName>
        <fullName evidence="1">SAM dependent carboxyl methyltransferase</fullName>
    </submittedName>
</protein>
<keyword evidence="1" id="KW-0808">Transferase</keyword>
<keyword evidence="1" id="KW-0489">Methyltransferase</keyword>
<dbReference type="SUPFAM" id="SSF53335">
    <property type="entry name" value="S-adenosyl-L-methionine-dependent methyltransferases"/>
    <property type="match status" value="1"/>
</dbReference>
<dbReference type="Gene3D" id="3.40.50.150">
    <property type="entry name" value="Vaccinia Virus protein VP39"/>
    <property type="match status" value="1"/>
</dbReference>
<keyword evidence="2" id="KW-1185">Reference proteome</keyword>
<dbReference type="AlphaFoldDB" id="A0A5B8MR38"/>
<evidence type="ECO:0000313" key="1">
    <source>
        <dbReference type="EMBL" id="QDZ22095.1"/>
    </source>
</evidence>
<organism evidence="1 2">
    <name type="scientific">Chloropicon primus</name>
    <dbReference type="NCBI Taxonomy" id="1764295"/>
    <lineage>
        <taxon>Eukaryota</taxon>
        <taxon>Viridiplantae</taxon>
        <taxon>Chlorophyta</taxon>
        <taxon>Chloropicophyceae</taxon>
        <taxon>Chloropicales</taxon>
        <taxon>Chloropicaceae</taxon>
        <taxon>Chloropicon</taxon>
    </lineage>
</organism>
<evidence type="ECO:0000313" key="2">
    <source>
        <dbReference type="Proteomes" id="UP000316726"/>
    </source>
</evidence>
<reference evidence="1 2" key="1">
    <citation type="submission" date="2018-07" db="EMBL/GenBank/DDBJ databases">
        <title>The complete nuclear genome of the prasinophyte Chloropicon primus (CCMP1205).</title>
        <authorList>
            <person name="Pombert J.-F."/>
            <person name="Otis C."/>
            <person name="Turmel M."/>
            <person name="Lemieux C."/>
        </authorList>
    </citation>
    <scope>NUCLEOTIDE SEQUENCE [LARGE SCALE GENOMIC DNA]</scope>
    <source>
        <strain evidence="1 2">CCMP1205</strain>
    </source>
</reference>
<sequence length="151" mass="17200">MSFTAMHWLSKKPCDIAAGVHVTQAEGEERELFAKQAAEDWENLLFQRTKELAPGGKMVVVHFCLDADGYHLGYTDKSAVCREVAEGIIGMRTWSNSSFLTALDEGKRSEAERQALVDELYQRYEDEVFQDPAVNHMDYVHHYIVMEKGKV</sequence>